<evidence type="ECO:0000256" key="13">
    <source>
        <dbReference type="ARBA" id="ARBA00023065"/>
    </source>
</evidence>
<evidence type="ECO:0000259" key="17">
    <source>
        <dbReference type="SMART" id="SM00831"/>
    </source>
</evidence>
<dbReference type="RefSeq" id="XP_043049856.1">
    <property type="nucleotide sequence ID" value="XM_043195190.1"/>
</dbReference>
<dbReference type="SUPFAM" id="SSF81665">
    <property type="entry name" value="Calcium ATPase, transmembrane domain M"/>
    <property type="match status" value="1"/>
</dbReference>
<gene>
    <name evidence="18" type="ORF">KQ657_004521</name>
</gene>
<keyword evidence="9" id="KW-0067">ATP-binding</keyword>
<dbReference type="InterPro" id="IPR023299">
    <property type="entry name" value="ATPase_P-typ_cyto_dom_N"/>
</dbReference>
<dbReference type="PROSITE" id="PS00154">
    <property type="entry name" value="ATPASE_E1_E2"/>
    <property type="match status" value="1"/>
</dbReference>
<dbReference type="OrthoDB" id="3352408at2759"/>
<keyword evidence="14 16" id="KW-0472">Membrane</keyword>
<feature type="transmembrane region" description="Helical" evidence="16">
    <location>
        <begin position="356"/>
        <end position="374"/>
    </location>
</feature>
<evidence type="ECO:0000313" key="19">
    <source>
        <dbReference type="Proteomes" id="UP000790833"/>
    </source>
</evidence>
<dbReference type="InterPro" id="IPR004014">
    <property type="entry name" value="ATPase_P-typ_cation-transptr_N"/>
</dbReference>
<dbReference type="NCBIfam" id="TIGR01494">
    <property type="entry name" value="ATPase_P-type"/>
    <property type="match status" value="3"/>
</dbReference>
<dbReference type="SMART" id="SM00831">
    <property type="entry name" value="Cation_ATPase_N"/>
    <property type="match status" value="1"/>
</dbReference>
<dbReference type="Pfam" id="PF13246">
    <property type="entry name" value="Cation_ATPase"/>
    <property type="match status" value="1"/>
</dbReference>
<feature type="transmembrane region" description="Helical" evidence="16">
    <location>
        <begin position="394"/>
        <end position="424"/>
    </location>
</feature>
<accession>A0A9P8AIZ6</accession>
<keyword evidence="8" id="KW-0106">Calcium</keyword>
<dbReference type="GeneID" id="66117895"/>
<evidence type="ECO:0000313" key="18">
    <source>
        <dbReference type="EMBL" id="KAG7194309.1"/>
    </source>
</evidence>
<dbReference type="Pfam" id="PF00122">
    <property type="entry name" value="E1-E2_ATPase"/>
    <property type="match status" value="1"/>
</dbReference>
<evidence type="ECO:0000256" key="9">
    <source>
        <dbReference type="ARBA" id="ARBA00022840"/>
    </source>
</evidence>
<feature type="compositionally biased region" description="Polar residues" evidence="15">
    <location>
        <begin position="1"/>
        <end position="11"/>
    </location>
</feature>
<dbReference type="AlphaFoldDB" id="A0A9P8AIZ6"/>
<dbReference type="SFLD" id="SFLDG00002">
    <property type="entry name" value="C1.7:_P-type_atpase_like"/>
    <property type="match status" value="1"/>
</dbReference>
<feature type="transmembrane region" description="Helical" evidence="16">
    <location>
        <begin position="1047"/>
        <end position="1074"/>
    </location>
</feature>
<dbReference type="InterPro" id="IPR023214">
    <property type="entry name" value="HAD_sf"/>
</dbReference>
<evidence type="ECO:0000256" key="14">
    <source>
        <dbReference type="ARBA" id="ARBA00023136"/>
    </source>
</evidence>
<keyword evidence="6" id="KW-0479">Metal-binding</keyword>
<dbReference type="EMBL" id="JAHMUF010000007">
    <property type="protein sequence ID" value="KAG7194309.1"/>
    <property type="molecule type" value="Genomic_DNA"/>
</dbReference>
<evidence type="ECO:0000256" key="11">
    <source>
        <dbReference type="ARBA" id="ARBA00022967"/>
    </source>
</evidence>
<dbReference type="GO" id="GO:0005886">
    <property type="term" value="C:plasma membrane"/>
    <property type="evidence" value="ECO:0007669"/>
    <property type="project" value="TreeGrafter"/>
</dbReference>
<keyword evidence="4" id="KW-0109">Calcium transport</keyword>
<reference evidence="18" key="1">
    <citation type="submission" date="2021-03" db="EMBL/GenBank/DDBJ databases">
        <authorList>
            <person name="Palmer J.M."/>
        </authorList>
    </citation>
    <scope>NUCLEOTIDE SEQUENCE</scope>
    <source>
        <strain evidence="18">ARV_011</strain>
    </source>
</reference>
<dbReference type="InterPro" id="IPR044492">
    <property type="entry name" value="P_typ_ATPase_HD_dom"/>
</dbReference>
<comment type="subcellular location">
    <subcellularLocation>
        <location evidence="1">Endomembrane system</location>
        <topology evidence="1">Multi-pass membrane protein</topology>
    </subcellularLocation>
</comment>
<evidence type="ECO:0000256" key="4">
    <source>
        <dbReference type="ARBA" id="ARBA00022568"/>
    </source>
</evidence>
<dbReference type="FunFam" id="2.70.150.10:FF:000028">
    <property type="entry name" value="Calcium-transporting ATPase"/>
    <property type="match status" value="1"/>
</dbReference>
<proteinExistence type="predicted"/>
<dbReference type="Gene3D" id="1.20.1110.10">
    <property type="entry name" value="Calcium-transporting ATPase, transmembrane domain"/>
    <property type="match status" value="1"/>
</dbReference>
<dbReference type="InterPro" id="IPR001757">
    <property type="entry name" value="P_typ_ATPase"/>
</dbReference>
<dbReference type="GO" id="GO:0012505">
    <property type="term" value="C:endomembrane system"/>
    <property type="evidence" value="ECO:0007669"/>
    <property type="project" value="UniProtKB-SubCell"/>
</dbReference>
<feature type="transmembrane region" description="Helical" evidence="16">
    <location>
        <begin position="173"/>
        <end position="193"/>
    </location>
</feature>
<evidence type="ECO:0000256" key="8">
    <source>
        <dbReference type="ARBA" id="ARBA00022837"/>
    </source>
</evidence>
<dbReference type="GO" id="GO:0005388">
    <property type="term" value="F:P-type calcium transporter activity"/>
    <property type="evidence" value="ECO:0007669"/>
    <property type="project" value="UniProtKB-EC"/>
</dbReference>
<feature type="transmembrane region" description="Helical" evidence="16">
    <location>
        <begin position="882"/>
        <end position="903"/>
    </location>
</feature>
<dbReference type="SUPFAM" id="SSF81653">
    <property type="entry name" value="Calcium ATPase, transduction domain A"/>
    <property type="match status" value="1"/>
</dbReference>
<dbReference type="InterPro" id="IPR008250">
    <property type="entry name" value="ATPase_P-typ_transduc_dom_A_sf"/>
</dbReference>
<evidence type="ECO:0000256" key="16">
    <source>
        <dbReference type="SAM" id="Phobius"/>
    </source>
</evidence>
<keyword evidence="3" id="KW-0813">Transport</keyword>
<protein>
    <recommendedName>
        <fullName evidence="2">P-type Ca(2+) transporter</fullName>
        <ecNumber evidence="2">7.2.2.10</ecNumber>
    </recommendedName>
</protein>
<evidence type="ECO:0000256" key="15">
    <source>
        <dbReference type="SAM" id="MobiDB-lite"/>
    </source>
</evidence>
<dbReference type="FunFam" id="3.40.50.1000:FF:000001">
    <property type="entry name" value="Phospholipid-transporting ATPase IC"/>
    <property type="match status" value="1"/>
</dbReference>
<dbReference type="SUPFAM" id="SSF81660">
    <property type="entry name" value="Metal cation-transporting ATPase, ATP-binding domain N"/>
    <property type="match status" value="1"/>
</dbReference>
<dbReference type="FunFam" id="1.20.1110.10:FF:000002">
    <property type="entry name" value="Calcium-transporting ATPase"/>
    <property type="match status" value="1"/>
</dbReference>
<keyword evidence="5 16" id="KW-0812">Transmembrane</keyword>
<dbReference type="Gene3D" id="3.40.50.1000">
    <property type="entry name" value="HAD superfamily/HAD-like"/>
    <property type="match status" value="1"/>
</dbReference>
<feature type="region of interest" description="Disordered" evidence="15">
    <location>
        <begin position="1"/>
        <end position="22"/>
    </location>
</feature>
<keyword evidence="19" id="KW-1185">Reference proteome</keyword>
<dbReference type="SUPFAM" id="SSF56784">
    <property type="entry name" value="HAD-like"/>
    <property type="match status" value="1"/>
</dbReference>
<feature type="transmembrane region" description="Helical" evidence="16">
    <location>
        <begin position="915"/>
        <end position="933"/>
    </location>
</feature>
<dbReference type="PANTHER" id="PTHR24093">
    <property type="entry name" value="CATION TRANSPORTING ATPASE"/>
    <property type="match status" value="1"/>
</dbReference>
<dbReference type="InterPro" id="IPR036412">
    <property type="entry name" value="HAD-like_sf"/>
</dbReference>
<dbReference type="GO" id="GO:0046872">
    <property type="term" value="F:metal ion binding"/>
    <property type="evidence" value="ECO:0007669"/>
    <property type="project" value="UniProtKB-KW"/>
</dbReference>
<evidence type="ECO:0000256" key="5">
    <source>
        <dbReference type="ARBA" id="ARBA00022692"/>
    </source>
</evidence>
<comment type="caution">
    <text evidence="18">The sequence shown here is derived from an EMBL/GenBank/DDBJ whole genome shotgun (WGS) entry which is preliminary data.</text>
</comment>
<dbReference type="PANTHER" id="PTHR24093:SF369">
    <property type="entry name" value="CALCIUM-TRANSPORTING ATPASE"/>
    <property type="match status" value="1"/>
</dbReference>
<keyword evidence="7" id="KW-0547">Nucleotide-binding</keyword>
<evidence type="ECO:0000256" key="1">
    <source>
        <dbReference type="ARBA" id="ARBA00004127"/>
    </source>
</evidence>
<dbReference type="Proteomes" id="UP000790833">
    <property type="component" value="Unassembled WGS sequence"/>
</dbReference>
<keyword evidence="13" id="KW-0406">Ion transport</keyword>
<keyword evidence="11" id="KW-1278">Translocase</keyword>
<feature type="transmembrane region" description="Helical" evidence="16">
    <location>
        <begin position="135"/>
        <end position="153"/>
    </location>
</feature>
<feature type="region of interest" description="Disordered" evidence="15">
    <location>
        <begin position="1134"/>
        <end position="1157"/>
    </location>
</feature>
<dbReference type="InterPro" id="IPR006068">
    <property type="entry name" value="ATPase_P-typ_cation-transptr_C"/>
</dbReference>
<evidence type="ECO:0000256" key="12">
    <source>
        <dbReference type="ARBA" id="ARBA00022989"/>
    </source>
</evidence>
<evidence type="ECO:0000256" key="2">
    <source>
        <dbReference type="ARBA" id="ARBA00012790"/>
    </source>
</evidence>
<dbReference type="Gene3D" id="3.40.1110.10">
    <property type="entry name" value="Calcium-transporting ATPase, cytoplasmic domain N"/>
    <property type="match status" value="1"/>
</dbReference>
<organism evidence="18 19">
    <name type="scientific">Scheffersomyces spartinae</name>
    <dbReference type="NCBI Taxonomy" id="45513"/>
    <lineage>
        <taxon>Eukaryota</taxon>
        <taxon>Fungi</taxon>
        <taxon>Dikarya</taxon>
        <taxon>Ascomycota</taxon>
        <taxon>Saccharomycotina</taxon>
        <taxon>Pichiomycetes</taxon>
        <taxon>Debaryomycetaceae</taxon>
        <taxon>Scheffersomyces</taxon>
    </lineage>
</organism>
<evidence type="ECO:0000256" key="3">
    <source>
        <dbReference type="ARBA" id="ARBA00022448"/>
    </source>
</evidence>
<evidence type="ECO:0000256" key="10">
    <source>
        <dbReference type="ARBA" id="ARBA00022842"/>
    </source>
</evidence>
<feature type="transmembrane region" description="Helical" evidence="16">
    <location>
        <begin position="1080"/>
        <end position="1101"/>
    </location>
</feature>
<name>A0A9P8AIZ6_9ASCO</name>
<feature type="domain" description="Cation-transporting P-type ATPase N-terminal" evidence="17">
    <location>
        <begin position="71"/>
        <end position="151"/>
    </location>
</feature>
<feature type="compositionally biased region" description="Basic and acidic residues" evidence="15">
    <location>
        <begin position="1136"/>
        <end position="1157"/>
    </location>
</feature>
<sequence>MANNEHSQGSDTLEVPNRSKLDIPLRTNINDNGGNISDVSSVSSDTPLQKGFYEICPRELSQLHDPKSIARLYNLGGLDHLVYDLLNSSTSHGIQDRDEENDIQPRKLQFGENVLPTRKPKSFIRLCWEAMHDKVLILLSIAAVISLALGLYETFGQGTVYDDEGLPLPKLDWVEGVAIITAVIIVVIVGAANDWQKERQFAKLNAKKEDREVVVIRNGSQKYISIFDLLVGDLINLQTGDVIPVDAILVSGEIECDESSITGESNTVRKWPAQDCLHHYERQLPTTEDLGSTEIKFKDPYMISGSKVLGGYGNAIATAVGPNSMHGRTMMALDVEAEVTPMQARLDALAEGISRYGFLAALILFVVLLIRYGVHIAPNGSFHDLPATEKGKKFIDILITAVTIVVVAVPEGLPLAVTLALAFATTRMAQNGNLVRVLKSCEIMGGATAICSDKTGTLTENKMRIVRAYFNKDFFFDSRSDALSTVTNLPGGLKDVIAANITLNSTAFENEKFDESIYNKAREKPKPKSLISTLISNIRGQQKAHSQTALGVESEPYLGNKTESALLIFARESMNLFKLQSLESIRTQNRPEIVQTIPFESSRKWAGIIVKLGPGKGFRFYIKGAAEIVFKQCGYETTTNHKLDRSDRERVLCKIDEYGIDALRAIMLAHRDFSHLKSWPPTEIADENNPREADPKLLFNASHSAFQERSLILDMLVGIQDPVKEDVPEAVLQCKKAGVSVRMVTGDNLRTAKSISKNCNILVAPDLDNEFACMEGPVFRELLLKERQRIVPNLKVLARSSPEDKRILVDTLRKLGEVVAVTGDGTNDAPALKLADVGFSMGIAGTEVAREASDIILMTDDFTDIVQAIKWGRTVATSIKKFIQFQLTVNITACVLTFVSAVASSDGHSVLTAVQLLWVNLIMDTLAALALATDKPDDSLLNRPPAGRTLPLISTSMWKMILGQSAMQLTVTFILHFKGPHFFFGNGAIDNHEQKQLDAMTFNAFVWLQFWKLVVTRKLDEADEITTIRGRITRENLDFFQHLLRNWYFIVITVLIGACQVLIMFVGGAAFSIARQTPGMWATAIICGFLSIPVGIIIRIIPNIWVERLFPTKAFNTFLYYAGLKFLLKKNRANRKNSDEEAGNKRENGEVEPGKAE</sequence>
<dbReference type="PRINTS" id="PR00119">
    <property type="entry name" value="CATATPASE"/>
</dbReference>
<dbReference type="GO" id="GO:0005524">
    <property type="term" value="F:ATP binding"/>
    <property type="evidence" value="ECO:0007669"/>
    <property type="project" value="UniProtKB-KW"/>
</dbReference>
<dbReference type="Gene3D" id="2.70.150.10">
    <property type="entry name" value="Calcium-transporting ATPase, cytoplasmic transduction domain A"/>
    <property type="match status" value="1"/>
</dbReference>
<dbReference type="SFLD" id="SFLDS00003">
    <property type="entry name" value="Haloacid_Dehalogenase"/>
    <property type="match status" value="1"/>
</dbReference>
<keyword evidence="10" id="KW-0460">Magnesium</keyword>
<dbReference type="InterPro" id="IPR018303">
    <property type="entry name" value="ATPase_P-typ_P_site"/>
</dbReference>
<dbReference type="Pfam" id="PF00689">
    <property type="entry name" value="Cation_ATPase_C"/>
    <property type="match status" value="1"/>
</dbReference>
<dbReference type="InterPro" id="IPR059000">
    <property type="entry name" value="ATPase_P-type_domA"/>
</dbReference>
<dbReference type="EC" id="7.2.2.10" evidence="2"/>
<dbReference type="SFLD" id="SFLDF00027">
    <property type="entry name" value="p-type_atpase"/>
    <property type="match status" value="1"/>
</dbReference>
<dbReference type="InterPro" id="IPR023298">
    <property type="entry name" value="ATPase_P-typ_TM_dom_sf"/>
</dbReference>
<dbReference type="GO" id="GO:0016887">
    <property type="term" value="F:ATP hydrolysis activity"/>
    <property type="evidence" value="ECO:0007669"/>
    <property type="project" value="InterPro"/>
</dbReference>
<evidence type="ECO:0000256" key="6">
    <source>
        <dbReference type="ARBA" id="ARBA00022723"/>
    </source>
</evidence>
<keyword evidence="12 16" id="KW-1133">Transmembrane helix</keyword>
<evidence type="ECO:0000256" key="7">
    <source>
        <dbReference type="ARBA" id="ARBA00022741"/>
    </source>
</evidence>
<dbReference type="Pfam" id="PF00690">
    <property type="entry name" value="Cation_ATPase_N"/>
    <property type="match status" value="1"/>
</dbReference>
<dbReference type="GO" id="GO:0006874">
    <property type="term" value="P:intracellular calcium ion homeostasis"/>
    <property type="evidence" value="ECO:0007669"/>
    <property type="project" value="TreeGrafter"/>
</dbReference>